<gene>
    <name evidence="1" type="ORF">ITI46_23585</name>
</gene>
<evidence type="ECO:0000313" key="1">
    <source>
        <dbReference type="EMBL" id="MBO8194612.1"/>
    </source>
</evidence>
<dbReference type="Pfam" id="PF14559">
    <property type="entry name" value="TPR_19"/>
    <property type="match status" value="1"/>
</dbReference>
<proteinExistence type="predicted"/>
<dbReference type="Proteomes" id="UP001519064">
    <property type="component" value="Unassembled WGS sequence"/>
</dbReference>
<keyword evidence="2" id="KW-1185">Reference proteome</keyword>
<evidence type="ECO:0000313" key="2">
    <source>
        <dbReference type="Proteomes" id="UP001519064"/>
    </source>
</evidence>
<dbReference type="SMART" id="SM00028">
    <property type="entry name" value="TPR"/>
    <property type="match status" value="3"/>
</dbReference>
<name>A0ABS3XGU4_9ACTN</name>
<organism evidence="1 2">
    <name type="scientific">Streptomyces oryzae</name>
    <dbReference type="NCBI Taxonomy" id="1434886"/>
    <lineage>
        <taxon>Bacteria</taxon>
        <taxon>Bacillati</taxon>
        <taxon>Actinomycetota</taxon>
        <taxon>Actinomycetes</taxon>
        <taxon>Kitasatosporales</taxon>
        <taxon>Streptomycetaceae</taxon>
        <taxon>Streptomyces</taxon>
    </lineage>
</organism>
<dbReference type="EMBL" id="JADKMA010000137">
    <property type="protein sequence ID" value="MBO8194612.1"/>
    <property type="molecule type" value="Genomic_DNA"/>
</dbReference>
<dbReference type="InterPro" id="IPR011990">
    <property type="entry name" value="TPR-like_helical_dom_sf"/>
</dbReference>
<protein>
    <submittedName>
        <fullName evidence="1">Tetratricopeptide repeat protein</fullName>
    </submittedName>
</protein>
<sequence>MLCRGESRTKGSVVTSAETNLIQFRAAEQLLEARDPRGAVDLLDNVIEEHPDHRGARLLRARAYFLQARLQSAEQEFQWVLEREPDNAFAHFALARTLQRASRDEEARAHFKLAAALNPRPDFVEAAGFDSFEPPEPGATDLGN</sequence>
<dbReference type="Gene3D" id="1.25.40.10">
    <property type="entry name" value="Tetratricopeptide repeat domain"/>
    <property type="match status" value="1"/>
</dbReference>
<reference evidence="1 2" key="1">
    <citation type="submission" date="2020-11" db="EMBL/GenBank/DDBJ databases">
        <title>Streptomyces spirodelae sp. nov., isolated from duckweed.</title>
        <authorList>
            <person name="Saimee Y."/>
            <person name="Duangmal K."/>
        </authorList>
    </citation>
    <scope>NUCLEOTIDE SEQUENCE [LARGE SCALE GENOMIC DNA]</scope>
    <source>
        <strain evidence="1 2">S16-07</strain>
    </source>
</reference>
<accession>A0ABS3XGU4</accession>
<dbReference type="InterPro" id="IPR019734">
    <property type="entry name" value="TPR_rpt"/>
</dbReference>
<dbReference type="SUPFAM" id="SSF48452">
    <property type="entry name" value="TPR-like"/>
    <property type="match status" value="1"/>
</dbReference>
<comment type="caution">
    <text evidence="1">The sequence shown here is derived from an EMBL/GenBank/DDBJ whole genome shotgun (WGS) entry which is preliminary data.</text>
</comment>